<reference evidence="12 13" key="1">
    <citation type="journal article" date="2019" name="Int. J. Syst. Evol. Microbiol.">
        <title>The Global Catalogue of Microorganisms (GCM) 10K type strain sequencing project: providing services to taxonomists for standard genome sequencing and annotation.</title>
        <authorList>
            <consortium name="The Broad Institute Genomics Platform"/>
            <consortium name="The Broad Institute Genome Sequencing Center for Infectious Disease"/>
            <person name="Wu L."/>
            <person name="Ma J."/>
        </authorList>
    </citation>
    <scope>NUCLEOTIDE SEQUENCE [LARGE SCALE GENOMIC DNA]</scope>
    <source>
        <strain evidence="12 13">JCM 14546</strain>
    </source>
</reference>
<evidence type="ECO:0000256" key="10">
    <source>
        <dbReference type="RuleBase" id="RU004181"/>
    </source>
</evidence>
<evidence type="ECO:0000256" key="5">
    <source>
        <dbReference type="ARBA" id="ARBA00022750"/>
    </source>
</evidence>
<dbReference type="PRINTS" id="PR00781">
    <property type="entry name" value="LIPOSIGPTASE"/>
</dbReference>
<evidence type="ECO:0000256" key="4">
    <source>
        <dbReference type="ARBA" id="ARBA00022692"/>
    </source>
</evidence>
<keyword evidence="7 9" id="KW-1133">Transmembrane helix</keyword>
<keyword evidence="3 9" id="KW-0645">Protease</keyword>
<keyword evidence="6 9" id="KW-0378">Hydrolase</keyword>
<comment type="caution">
    <text evidence="12">The sequence shown here is derived from an EMBL/GenBank/DDBJ whole genome shotgun (WGS) entry which is preliminary data.</text>
</comment>
<evidence type="ECO:0000256" key="3">
    <source>
        <dbReference type="ARBA" id="ARBA00022670"/>
    </source>
</evidence>
<feature type="transmembrane region" description="Helical" evidence="9">
    <location>
        <begin position="68"/>
        <end position="88"/>
    </location>
</feature>
<evidence type="ECO:0000256" key="1">
    <source>
        <dbReference type="ARBA" id="ARBA00006139"/>
    </source>
</evidence>
<dbReference type="PANTHER" id="PTHR33695">
    <property type="entry name" value="LIPOPROTEIN SIGNAL PEPTIDASE"/>
    <property type="match status" value="1"/>
</dbReference>
<comment type="subcellular location">
    <subcellularLocation>
        <location evidence="9">Cell membrane</location>
        <topology evidence="9">Multi-pass membrane protein</topology>
    </subcellularLocation>
</comment>
<evidence type="ECO:0000313" key="12">
    <source>
        <dbReference type="EMBL" id="GAA2005861.1"/>
    </source>
</evidence>
<dbReference type="PANTHER" id="PTHR33695:SF1">
    <property type="entry name" value="LIPOPROTEIN SIGNAL PEPTIDASE"/>
    <property type="match status" value="1"/>
</dbReference>
<evidence type="ECO:0000256" key="11">
    <source>
        <dbReference type="SAM" id="MobiDB-lite"/>
    </source>
</evidence>
<evidence type="ECO:0000256" key="6">
    <source>
        <dbReference type="ARBA" id="ARBA00022801"/>
    </source>
</evidence>
<keyword evidence="5 9" id="KW-0064">Aspartyl protease</keyword>
<dbReference type="EC" id="3.4.23.36" evidence="9"/>
<name>A0ABN2TDF3_9MICO</name>
<dbReference type="InterPro" id="IPR001872">
    <property type="entry name" value="Peptidase_A8"/>
</dbReference>
<dbReference type="Proteomes" id="UP001500755">
    <property type="component" value="Unassembled WGS sequence"/>
</dbReference>
<keyword evidence="4 9" id="KW-0812">Transmembrane</keyword>
<sequence>MNDPGTRPRSVLLVALFGIAGLVVAVDQVTKQLAIHYLEDRPPIPVIGDLAGFAFYRNPGAAFGMGAGSTWVFALIAMVVLVGILFAGRKLGSRGWALGLGLLLGGLTGNLLDRLFRAPGAFHGAVVDFIDLYFFICNVADIAISAAAVVVVVLTFRGIGLDGRREGEDPAPGTDEQGPGPQAPEERETA</sequence>
<accession>A0ABN2TDF3</accession>
<comment type="similarity">
    <text evidence="1 9 10">Belongs to the peptidase A8 family.</text>
</comment>
<feature type="active site" evidence="9">
    <location>
        <position position="128"/>
    </location>
</feature>
<keyword evidence="8 9" id="KW-0472">Membrane</keyword>
<evidence type="ECO:0000256" key="2">
    <source>
        <dbReference type="ARBA" id="ARBA00022475"/>
    </source>
</evidence>
<feature type="active site" evidence="9">
    <location>
        <position position="141"/>
    </location>
</feature>
<proteinExistence type="inferred from homology"/>
<organism evidence="12 13">
    <name type="scientific">Brevibacterium samyangense</name>
    <dbReference type="NCBI Taxonomy" id="366888"/>
    <lineage>
        <taxon>Bacteria</taxon>
        <taxon>Bacillati</taxon>
        <taxon>Actinomycetota</taxon>
        <taxon>Actinomycetes</taxon>
        <taxon>Micrococcales</taxon>
        <taxon>Brevibacteriaceae</taxon>
        <taxon>Brevibacterium</taxon>
    </lineage>
</organism>
<comment type="catalytic activity">
    <reaction evidence="9">
        <text>Release of signal peptides from bacterial membrane prolipoproteins. Hydrolyzes -Xaa-Yaa-Zaa-|-(S,diacylglyceryl)Cys-, in which Xaa is hydrophobic (preferably Leu), and Yaa (Ala or Ser) and Zaa (Gly or Ala) have small, neutral side chains.</text>
        <dbReference type="EC" id="3.4.23.36"/>
    </reaction>
</comment>
<feature type="region of interest" description="Disordered" evidence="11">
    <location>
        <begin position="164"/>
        <end position="190"/>
    </location>
</feature>
<dbReference type="Pfam" id="PF01252">
    <property type="entry name" value="Peptidase_A8"/>
    <property type="match status" value="1"/>
</dbReference>
<comment type="function">
    <text evidence="9">This protein specifically catalyzes the removal of signal peptides from prolipoproteins.</text>
</comment>
<evidence type="ECO:0000313" key="13">
    <source>
        <dbReference type="Proteomes" id="UP001500755"/>
    </source>
</evidence>
<dbReference type="EMBL" id="BAAANO010000013">
    <property type="protein sequence ID" value="GAA2005861.1"/>
    <property type="molecule type" value="Genomic_DNA"/>
</dbReference>
<feature type="transmembrane region" description="Helical" evidence="9">
    <location>
        <begin position="132"/>
        <end position="156"/>
    </location>
</feature>
<comment type="caution">
    <text evidence="9">Lacks conserved residue(s) required for the propagation of feature annotation.</text>
</comment>
<evidence type="ECO:0000256" key="9">
    <source>
        <dbReference type="HAMAP-Rule" id="MF_00161"/>
    </source>
</evidence>
<gene>
    <name evidence="12" type="primary">lspA_1</name>
    <name evidence="9" type="synonym">lspA</name>
    <name evidence="12" type="ORF">GCM10009755_14630</name>
</gene>
<comment type="pathway">
    <text evidence="9">Protein modification; lipoprotein biosynthesis (signal peptide cleavage).</text>
</comment>
<dbReference type="HAMAP" id="MF_00161">
    <property type="entry name" value="LspA"/>
    <property type="match status" value="1"/>
</dbReference>
<keyword evidence="13" id="KW-1185">Reference proteome</keyword>
<keyword evidence="2 9" id="KW-1003">Cell membrane</keyword>
<feature type="transmembrane region" description="Helical" evidence="9">
    <location>
        <begin position="95"/>
        <end position="112"/>
    </location>
</feature>
<dbReference type="RefSeq" id="WP_344308359.1">
    <property type="nucleotide sequence ID" value="NZ_BAAANO010000013.1"/>
</dbReference>
<protein>
    <recommendedName>
        <fullName evidence="9">Lipoprotein signal peptidase</fullName>
        <ecNumber evidence="9">3.4.23.36</ecNumber>
    </recommendedName>
    <alternativeName>
        <fullName evidence="9">Prolipoprotein signal peptidase</fullName>
    </alternativeName>
    <alternativeName>
        <fullName evidence="9">Signal peptidase II</fullName>
        <shortName evidence="9">SPase II</shortName>
    </alternativeName>
</protein>
<evidence type="ECO:0000256" key="7">
    <source>
        <dbReference type="ARBA" id="ARBA00022989"/>
    </source>
</evidence>
<evidence type="ECO:0000256" key="8">
    <source>
        <dbReference type="ARBA" id="ARBA00023136"/>
    </source>
</evidence>